<keyword evidence="3" id="KW-1185">Reference proteome</keyword>
<accession>A0A242JVS6</accession>
<dbReference type="SUPFAM" id="SSF50044">
    <property type="entry name" value="SH3-domain"/>
    <property type="match status" value="1"/>
</dbReference>
<evidence type="ECO:0000313" key="1">
    <source>
        <dbReference type="EMBL" id="OTP09426.1"/>
    </source>
</evidence>
<dbReference type="OrthoDB" id="1030757at2"/>
<dbReference type="AlphaFoldDB" id="A0A242JVS6"/>
<dbReference type="InterPro" id="IPR036028">
    <property type="entry name" value="SH3-like_dom_sf"/>
</dbReference>
<dbReference type="EMBL" id="NGMM01000013">
    <property type="protein sequence ID" value="OTP09426.1"/>
    <property type="molecule type" value="Genomic_DNA"/>
</dbReference>
<reference evidence="2" key="3">
    <citation type="submission" date="2024-03" db="EMBL/GenBank/DDBJ databases">
        <title>The Genome Sequence of Enterococcus sp. DIV0242b.</title>
        <authorList>
            <consortium name="The Broad Institute Genomics Platform"/>
            <consortium name="The Broad Institute Microbial Omics Core"/>
            <consortium name="The Broad Institute Genomic Center for Infectious Diseases"/>
            <person name="Earl A."/>
            <person name="Manson A."/>
            <person name="Gilmore M."/>
            <person name="Schwartman J."/>
            <person name="Shea T."/>
            <person name="Abouelleil A."/>
            <person name="Cao P."/>
            <person name="Chapman S."/>
            <person name="Cusick C."/>
            <person name="Young S."/>
            <person name="Neafsey D."/>
            <person name="Nusbaum C."/>
            <person name="Birren B."/>
        </authorList>
    </citation>
    <scope>NUCLEOTIDE SEQUENCE</scope>
    <source>
        <strain evidence="2">9E7_DIV0242</strain>
    </source>
</reference>
<organism evidence="1">
    <name type="scientific">Candidatus Enterococcus clewellii</name>
    <dbReference type="NCBI Taxonomy" id="1834193"/>
    <lineage>
        <taxon>Bacteria</taxon>
        <taxon>Bacillati</taxon>
        <taxon>Bacillota</taxon>
        <taxon>Bacilli</taxon>
        <taxon>Lactobacillales</taxon>
        <taxon>Enterococcaceae</taxon>
        <taxon>Enterococcus</taxon>
    </lineage>
</organism>
<proteinExistence type="predicted"/>
<dbReference type="RefSeq" id="WP_086351118.1">
    <property type="nucleotide sequence ID" value="NZ_CP147247.1"/>
</dbReference>
<evidence type="ECO:0000313" key="2">
    <source>
        <dbReference type="EMBL" id="WYJ90670.1"/>
    </source>
</evidence>
<evidence type="ECO:0008006" key="4">
    <source>
        <dbReference type="Google" id="ProtNLM"/>
    </source>
</evidence>
<reference evidence="1" key="1">
    <citation type="submission" date="2017-05" db="EMBL/GenBank/DDBJ databases">
        <title>The Genome Sequence of Enterococcus sp. 9E7_DIV0242.</title>
        <authorList>
            <consortium name="The Broad Institute Genomics Platform"/>
            <consortium name="The Broad Institute Genomic Center for Infectious Diseases"/>
            <person name="Earl A."/>
            <person name="Manson A."/>
            <person name="Schwartman J."/>
            <person name="Gilmore M."/>
            <person name="Abouelleil A."/>
            <person name="Cao P."/>
            <person name="Chapman S."/>
            <person name="Cusick C."/>
            <person name="Shea T."/>
            <person name="Young S."/>
            <person name="Neafsey D."/>
            <person name="Nusbaum C."/>
            <person name="Birren B."/>
        </authorList>
    </citation>
    <scope>NUCLEOTIDE SEQUENCE [LARGE SCALE GENOMIC DNA]</scope>
    <source>
        <strain evidence="1">9E7_DIV0242</strain>
    </source>
</reference>
<reference evidence="2" key="2">
    <citation type="submission" date="2017-05" db="EMBL/GenBank/DDBJ databases">
        <authorList>
            <consortium name="The Broad Institute Genomics Platform"/>
            <consortium name="The Broad Institute Genomic Center for Infectious Diseases"/>
            <person name="Earl A."/>
            <person name="Manson A."/>
            <person name="Schwartman J."/>
            <person name="Gilmore M."/>
            <person name="Abouelleil A."/>
            <person name="Cao P."/>
            <person name="Chapman S."/>
            <person name="Cusick C."/>
            <person name="Shea T."/>
            <person name="Young S."/>
            <person name="Neafsey D."/>
            <person name="Nusbaum C."/>
            <person name="Birren B."/>
        </authorList>
    </citation>
    <scope>NUCLEOTIDE SEQUENCE</scope>
    <source>
        <strain evidence="2">9E7_DIV0242</strain>
    </source>
</reference>
<sequence>MKLVVTERHLGEGIFPVFSAGSKVTELNPCKKYKNWTAGTIDGYPTYLPLDYLNKDILTRDYNPTELVASENSIVELLEVVYEWALVKNQDGSIGWLPFEILKSLDFT</sequence>
<evidence type="ECO:0000313" key="3">
    <source>
        <dbReference type="Proteomes" id="UP000195141"/>
    </source>
</evidence>
<gene>
    <name evidence="2" type="ORF">A5888_002427</name>
    <name evidence="1" type="ORF">A5888_004158</name>
</gene>
<protein>
    <recommendedName>
        <fullName evidence="4">SH3 domain-containing protein</fullName>
    </recommendedName>
</protein>
<name>A0A242JVS6_9ENTE</name>
<dbReference type="EMBL" id="CP147247">
    <property type="protein sequence ID" value="WYJ90670.1"/>
    <property type="molecule type" value="Genomic_DNA"/>
</dbReference>
<dbReference type="Proteomes" id="UP000195141">
    <property type="component" value="Chromosome"/>
</dbReference>